<comment type="caution">
    <text evidence="1">The sequence shown here is derived from an EMBL/GenBank/DDBJ whole genome shotgun (WGS) entry which is preliminary data.</text>
</comment>
<sequence>MKRCIHVARNILRVIIHTPQQKSLEHTSKIDIPKVSYWKVWMGSKIAKSLVRGTHEHGFKYFFMAYGAWILGFTQMRKVIAVDGTFLRSKYGGVLLSAVAQDAENHIFLRILAIAI</sequence>
<name>A0ABQ7TWA6_SOLTU</name>
<dbReference type="Proteomes" id="UP000826656">
    <property type="component" value="Unassembled WGS sequence"/>
</dbReference>
<dbReference type="PANTHER" id="PTHR31973">
    <property type="entry name" value="POLYPROTEIN, PUTATIVE-RELATED"/>
    <property type="match status" value="1"/>
</dbReference>
<dbReference type="EMBL" id="JAIVGD010000028">
    <property type="protein sequence ID" value="KAH0738554.1"/>
    <property type="molecule type" value="Genomic_DNA"/>
</dbReference>
<reference evidence="1 2" key="1">
    <citation type="journal article" date="2021" name="bioRxiv">
        <title>Chromosome-scale and haplotype-resolved genome assembly of a tetraploid potato cultivar.</title>
        <authorList>
            <person name="Sun H."/>
            <person name="Jiao W.-B."/>
            <person name="Krause K."/>
            <person name="Campoy J.A."/>
            <person name="Goel M."/>
            <person name="Folz-Donahue K."/>
            <person name="Kukat C."/>
            <person name="Huettel B."/>
            <person name="Schneeberger K."/>
        </authorList>
    </citation>
    <scope>NUCLEOTIDE SEQUENCE [LARGE SCALE GENOMIC DNA]</scope>
    <source>
        <strain evidence="1">SolTubOtavaFocal</strain>
        <tissue evidence="1">Leaves</tissue>
    </source>
</reference>
<proteinExistence type="predicted"/>
<evidence type="ECO:0000313" key="2">
    <source>
        <dbReference type="Proteomes" id="UP000826656"/>
    </source>
</evidence>
<protein>
    <submittedName>
        <fullName evidence="1">Uncharacterized protein</fullName>
    </submittedName>
</protein>
<evidence type="ECO:0000313" key="1">
    <source>
        <dbReference type="EMBL" id="KAH0738554.1"/>
    </source>
</evidence>
<organism evidence="1 2">
    <name type="scientific">Solanum tuberosum</name>
    <name type="common">Potato</name>
    <dbReference type="NCBI Taxonomy" id="4113"/>
    <lineage>
        <taxon>Eukaryota</taxon>
        <taxon>Viridiplantae</taxon>
        <taxon>Streptophyta</taxon>
        <taxon>Embryophyta</taxon>
        <taxon>Tracheophyta</taxon>
        <taxon>Spermatophyta</taxon>
        <taxon>Magnoliopsida</taxon>
        <taxon>eudicotyledons</taxon>
        <taxon>Gunneridae</taxon>
        <taxon>Pentapetalae</taxon>
        <taxon>asterids</taxon>
        <taxon>lamiids</taxon>
        <taxon>Solanales</taxon>
        <taxon>Solanaceae</taxon>
        <taxon>Solanoideae</taxon>
        <taxon>Solaneae</taxon>
        <taxon>Solanum</taxon>
    </lineage>
</organism>
<gene>
    <name evidence="1" type="ORF">KY290_037259</name>
</gene>
<accession>A0ABQ7TWA6</accession>
<dbReference type="PANTHER" id="PTHR31973:SF195">
    <property type="entry name" value="MUDR FAMILY TRANSPOSASE"/>
    <property type="match status" value="1"/>
</dbReference>
<keyword evidence="2" id="KW-1185">Reference proteome</keyword>